<keyword evidence="1" id="KW-0472">Membrane</keyword>
<sequence length="115" mass="12813">MQTLTLRTQARLWYWQRMSAMVLAGCVVLHIVVIIYAVHSGLSEQAILGRTHRNWFFAGFYSLFVLASAVHVPIGLLRIAEEWLGWRGRSAHVACLVVTLGLLALGLRAVMGVIL</sequence>
<evidence type="ECO:0000313" key="2">
    <source>
        <dbReference type="EMBL" id="SAL77692.1"/>
    </source>
</evidence>
<dbReference type="OrthoDB" id="8779376at2"/>
<feature type="transmembrane region" description="Helical" evidence="1">
    <location>
        <begin position="91"/>
        <end position="114"/>
    </location>
</feature>
<dbReference type="AlphaFoldDB" id="A0A158K9A2"/>
<gene>
    <name evidence="2" type="ORF">AWB74_05211</name>
</gene>
<keyword evidence="3" id="KW-1185">Reference proteome</keyword>
<proteinExistence type="predicted"/>
<keyword evidence="1 2" id="KW-0812">Transmembrane</keyword>
<reference evidence="2" key="1">
    <citation type="submission" date="2016-01" db="EMBL/GenBank/DDBJ databases">
        <authorList>
            <person name="Peeters C."/>
        </authorList>
    </citation>
    <scope>NUCLEOTIDE SEQUENCE [LARGE SCALE GENOMIC DNA]</scope>
    <source>
        <strain evidence="2">LMG 29317</strain>
    </source>
</reference>
<dbReference type="GO" id="GO:0016020">
    <property type="term" value="C:membrane"/>
    <property type="evidence" value="ECO:0007669"/>
    <property type="project" value="InterPro"/>
</dbReference>
<name>A0A158K9A2_9BURK</name>
<evidence type="ECO:0000256" key="1">
    <source>
        <dbReference type="SAM" id="Phobius"/>
    </source>
</evidence>
<feature type="transmembrane region" description="Helical" evidence="1">
    <location>
        <begin position="20"/>
        <end position="38"/>
    </location>
</feature>
<dbReference type="Gene3D" id="1.20.1300.10">
    <property type="entry name" value="Fumarate reductase/succinate dehydrogenase, transmembrane subunit"/>
    <property type="match status" value="1"/>
</dbReference>
<accession>A0A158K9A2</accession>
<dbReference type="SUPFAM" id="SSF81343">
    <property type="entry name" value="Fumarate reductase respiratory complex transmembrane subunits"/>
    <property type="match status" value="1"/>
</dbReference>
<protein>
    <submittedName>
        <fullName evidence="2">Succinate dehydrogenase/Fumarate reductase transmembrane subunit</fullName>
    </submittedName>
</protein>
<dbReference type="Proteomes" id="UP000055019">
    <property type="component" value="Unassembled WGS sequence"/>
</dbReference>
<organism evidence="2 3">
    <name type="scientific">Caballeronia arvi</name>
    <dbReference type="NCBI Taxonomy" id="1777135"/>
    <lineage>
        <taxon>Bacteria</taxon>
        <taxon>Pseudomonadati</taxon>
        <taxon>Pseudomonadota</taxon>
        <taxon>Betaproteobacteria</taxon>
        <taxon>Burkholderiales</taxon>
        <taxon>Burkholderiaceae</taxon>
        <taxon>Caballeronia</taxon>
    </lineage>
</organism>
<keyword evidence="1" id="KW-1133">Transmembrane helix</keyword>
<comment type="caution">
    <text evidence="2">The sequence shown here is derived from an EMBL/GenBank/DDBJ whole genome shotgun (WGS) entry which is preliminary data.</text>
</comment>
<dbReference type="RefSeq" id="WP_061149538.1">
    <property type="nucleotide sequence ID" value="NZ_FCOM02000028.1"/>
</dbReference>
<evidence type="ECO:0000313" key="3">
    <source>
        <dbReference type="Proteomes" id="UP000055019"/>
    </source>
</evidence>
<feature type="transmembrane region" description="Helical" evidence="1">
    <location>
        <begin position="58"/>
        <end position="79"/>
    </location>
</feature>
<dbReference type="EMBL" id="FCOM02000028">
    <property type="protein sequence ID" value="SAL77692.1"/>
    <property type="molecule type" value="Genomic_DNA"/>
</dbReference>
<dbReference type="InterPro" id="IPR034804">
    <property type="entry name" value="SQR/QFR_C/D"/>
</dbReference>